<organism evidence="2 3">
    <name type="scientific">Penicilliopsis zonata CBS 506.65</name>
    <dbReference type="NCBI Taxonomy" id="1073090"/>
    <lineage>
        <taxon>Eukaryota</taxon>
        <taxon>Fungi</taxon>
        <taxon>Dikarya</taxon>
        <taxon>Ascomycota</taxon>
        <taxon>Pezizomycotina</taxon>
        <taxon>Eurotiomycetes</taxon>
        <taxon>Eurotiomycetidae</taxon>
        <taxon>Eurotiales</taxon>
        <taxon>Aspergillaceae</taxon>
        <taxon>Penicilliopsis</taxon>
    </lineage>
</organism>
<feature type="region of interest" description="Disordered" evidence="1">
    <location>
        <begin position="58"/>
        <end position="100"/>
    </location>
</feature>
<dbReference type="AlphaFoldDB" id="A0A1L9SPW1"/>
<accession>A0A1L9SPW1</accession>
<evidence type="ECO:0000313" key="3">
    <source>
        <dbReference type="Proteomes" id="UP000184188"/>
    </source>
</evidence>
<dbReference type="EMBL" id="KV878338">
    <property type="protein sequence ID" value="OJJ49250.1"/>
    <property type="molecule type" value="Genomic_DNA"/>
</dbReference>
<evidence type="ECO:0000313" key="2">
    <source>
        <dbReference type="EMBL" id="OJJ49250.1"/>
    </source>
</evidence>
<dbReference type="GeneID" id="34611055"/>
<dbReference type="Proteomes" id="UP000184188">
    <property type="component" value="Unassembled WGS sequence"/>
</dbReference>
<evidence type="ECO:0000256" key="1">
    <source>
        <dbReference type="SAM" id="MobiDB-lite"/>
    </source>
</evidence>
<proteinExistence type="predicted"/>
<feature type="compositionally biased region" description="Polar residues" evidence="1">
    <location>
        <begin position="62"/>
        <end position="78"/>
    </location>
</feature>
<protein>
    <submittedName>
        <fullName evidence="2">Uncharacterized protein</fullName>
    </submittedName>
</protein>
<sequence>MPQQAWSSRLLARDQQPPAARLLIGCGASFCYVLPRYGVASWMSDDLASPLKRPAELGVGSESLQPITTQPRATTASWPPQGHPPRWSSPSVSRAALGAP</sequence>
<keyword evidence="3" id="KW-1185">Reference proteome</keyword>
<name>A0A1L9SPW1_9EURO</name>
<reference evidence="3" key="1">
    <citation type="journal article" date="2017" name="Genome Biol.">
        <title>Comparative genomics reveals high biological diversity and specific adaptations in the industrially and medically important fungal genus Aspergillus.</title>
        <authorList>
            <person name="de Vries R.P."/>
            <person name="Riley R."/>
            <person name="Wiebenga A."/>
            <person name="Aguilar-Osorio G."/>
            <person name="Amillis S."/>
            <person name="Uchima C.A."/>
            <person name="Anderluh G."/>
            <person name="Asadollahi M."/>
            <person name="Askin M."/>
            <person name="Barry K."/>
            <person name="Battaglia E."/>
            <person name="Bayram O."/>
            <person name="Benocci T."/>
            <person name="Braus-Stromeyer S.A."/>
            <person name="Caldana C."/>
            <person name="Canovas D."/>
            <person name="Cerqueira G.C."/>
            <person name="Chen F."/>
            <person name="Chen W."/>
            <person name="Choi C."/>
            <person name="Clum A."/>
            <person name="Dos Santos R.A."/>
            <person name="Damasio A.R."/>
            <person name="Diallinas G."/>
            <person name="Emri T."/>
            <person name="Fekete E."/>
            <person name="Flipphi M."/>
            <person name="Freyberg S."/>
            <person name="Gallo A."/>
            <person name="Gournas C."/>
            <person name="Habgood R."/>
            <person name="Hainaut M."/>
            <person name="Harispe M.L."/>
            <person name="Henrissat B."/>
            <person name="Hilden K.S."/>
            <person name="Hope R."/>
            <person name="Hossain A."/>
            <person name="Karabika E."/>
            <person name="Karaffa L."/>
            <person name="Karanyi Z."/>
            <person name="Krasevec N."/>
            <person name="Kuo A."/>
            <person name="Kusch H."/>
            <person name="LaButti K."/>
            <person name="Lagendijk E.L."/>
            <person name="Lapidus A."/>
            <person name="Levasseur A."/>
            <person name="Lindquist E."/>
            <person name="Lipzen A."/>
            <person name="Logrieco A.F."/>
            <person name="MacCabe A."/>
            <person name="Maekelae M.R."/>
            <person name="Malavazi I."/>
            <person name="Melin P."/>
            <person name="Meyer V."/>
            <person name="Mielnichuk N."/>
            <person name="Miskei M."/>
            <person name="Molnar A.P."/>
            <person name="Mule G."/>
            <person name="Ngan C.Y."/>
            <person name="Orejas M."/>
            <person name="Orosz E."/>
            <person name="Ouedraogo J.P."/>
            <person name="Overkamp K.M."/>
            <person name="Park H.-S."/>
            <person name="Perrone G."/>
            <person name="Piumi F."/>
            <person name="Punt P.J."/>
            <person name="Ram A.F."/>
            <person name="Ramon A."/>
            <person name="Rauscher S."/>
            <person name="Record E."/>
            <person name="Riano-Pachon D.M."/>
            <person name="Robert V."/>
            <person name="Roehrig J."/>
            <person name="Ruller R."/>
            <person name="Salamov A."/>
            <person name="Salih N.S."/>
            <person name="Samson R.A."/>
            <person name="Sandor E."/>
            <person name="Sanguinetti M."/>
            <person name="Schuetze T."/>
            <person name="Sepcic K."/>
            <person name="Shelest E."/>
            <person name="Sherlock G."/>
            <person name="Sophianopoulou V."/>
            <person name="Squina F.M."/>
            <person name="Sun H."/>
            <person name="Susca A."/>
            <person name="Todd R.B."/>
            <person name="Tsang A."/>
            <person name="Unkles S.E."/>
            <person name="van de Wiele N."/>
            <person name="van Rossen-Uffink D."/>
            <person name="Oliveira J.V."/>
            <person name="Vesth T.C."/>
            <person name="Visser J."/>
            <person name="Yu J.-H."/>
            <person name="Zhou M."/>
            <person name="Andersen M.R."/>
            <person name="Archer D.B."/>
            <person name="Baker S.E."/>
            <person name="Benoit I."/>
            <person name="Brakhage A.A."/>
            <person name="Braus G.H."/>
            <person name="Fischer R."/>
            <person name="Frisvad J.C."/>
            <person name="Goldman G.H."/>
            <person name="Houbraken J."/>
            <person name="Oakley B."/>
            <person name="Pocsi I."/>
            <person name="Scazzocchio C."/>
            <person name="Seiboth B."/>
            <person name="vanKuyk P.A."/>
            <person name="Wortman J."/>
            <person name="Dyer P.S."/>
            <person name="Grigoriev I.V."/>
        </authorList>
    </citation>
    <scope>NUCLEOTIDE SEQUENCE [LARGE SCALE GENOMIC DNA]</scope>
    <source>
        <strain evidence="3">CBS 506.65</strain>
    </source>
</reference>
<dbReference type="VEuPathDB" id="FungiDB:ASPZODRAFT_13974"/>
<gene>
    <name evidence="2" type="ORF">ASPZODRAFT_13974</name>
</gene>
<dbReference type="RefSeq" id="XP_022583760.1">
    <property type="nucleotide sequence ID" value="XM_022724590.1"/>
</dbReference>